<dbReference type="InterPro" id="IPR023753">
    <property type="entry name" value="FAD/NAD-binding_dom"/>
</dbReference>
<dbReference type="PROSITE" id="PS00573">
    <property type="entry name" value="PYRIDINE_REDOX_2"/>
    <property type="match status" value="1"/>
</dbReference>
<dbReference type="PRINTS" id="PR00469">
    <property type="entry name" value="PNDRDTASEII"/>
</dbReference>
<proteinExistence type="inferred from homology"/>
<comment type="cofactor">
    <cofactor evidence="8">
        <name>FAD</name>
        <dbReference type="ChEBI" id="CHEBI:57692"/>
    </cofactor>
    <text evidence="8">Binds 1 FAD per subunit.</text>
</comment>
<gene>
    <name evidence="10" type="primary">trxB</name>
    <name evidence="10" type="ORF">IAA54_08830</name>
</gene>
<keyword evidence="8" id="KW-0521">NADP</keyword>
<dbReference type="PANTHER" id="PTHR48105">
    <property type="entry name" value="THIOREDOXIN REDUCTASE 1-RELATED-RELATED"/>
    <property type="match status" value="1"/>
</dbReference>
<dbReference type="NCBIfam" id="TIGR01292">
    <property type="entry name" value="TRX_reduct"/>
    <property type="match status" value="1"/>
</dbReference>
<accession>A0A9D1DRQ4</accession>
<evidence type="ECO:0000256" key="2">
    <source>
        <dbReference type="ARBA" id="ARBA00022630"/>
    </source>
</evidence>
<comment type="catalytic activity">
    <reaction evidence="7">
        <text>[thioredoxin]-dithiol + NADP(+) = [thioredoxin]-disulfide + NADPH + H(+)</text>
        <dbReference type="Rhea" id="RHEA:20345"/>
        <dbReference type="Rhea" id="RHEA-COMP:10698"/>
        <dbReference type="Rhea" id="RHEA-COMP:10700"/>
        <dbReference type="ChEBI" id="CHEBI:15378"/>
        <dbReference type="ChEBI" id="CHEBI:29950"/>
        <dbReference type="ChEBI" id="CHEBI:50058"/>
        <dbReference type="ChEBI" id="CHEBI:57783"/>
        <dbReference type="ChEBI" id="CHEBI:58349"/>
        <dbReference type="EC" id="1.8.1.9"/>
    </reaction>
</comment>
<keyword evidence="2 7" id="KW-0285">Flavoprotein</keyword>
<dbReference type="InterPro" id="IPR008255">
    <property type="entry name" value="Pyr_nucl-diS_OxRdtase_2_AS"/>
</dbReference>
<evidence type="ECO:0000256" key="8">
    <source>
        <dbReference type="RuleBase" id="RU003881"/>
    </source>
</evidence>
<dbReference type="Proteomes" id="UP000886785">
    <property type="component" value="Unassembled WGS sequence"/>
</dbReference>
<evidence type="ECO:0000256" key="4">
    <source>
        <dbReference type="ARBA" id="ARBA00023002"/>
    </source>
</evidence>
<comment type="similarity">
    <text evidence="1 7">Belongs to the class-II pyridine nucleotide-disulfide oxidoreductase family.</text>
</comment>
<evidence type="ECO:0000256" key="1">
    <source>
        <dbReference type="ARBA" id="ARBA00009333"/>
    </source>
</evidence>
<dbReference type="PRINTS" id="PR00368">
    <property type="entry name" value="FADPNR"/>
</dbReference>
<evidence type="ECO:0000259" key="9">
    <source>
        <dbReference type="Pfam" id="PF07992"/>
    </source>
</evidence>
<comment type="caution">
    <text evidence="10">The sequence shown here is derived from an EMBL/GenBank/DDBJ whole genome shotgun (WGS) entry which is preliminary data.</text>
</comment>
<dbReference type="EC" id="1.8.1.9" evidence="7"/>
<dbReference type="InterPro" id="IPR005982">
    <property type="entry name" value="Thioredox_Rdtase"/>
</dbReference>
<evidence type="ECO:0000256" key="3">
    <source>
        <dbReference type="ARBA" id="ARBA00022827"/>
    </source>
</evidence>
<evidence type="ECO:0000256" key="7">
    <source>
        <dbReference type="RuleBase" id="RU003880"/>
    </source>
</evidence>
<dbReference type="SUPFAM" id="SSF51905">
    <property type="entry name" value="FAD/NAD(P)-binding domain"/>
    <property type="match status" value="1"/>
</dbReference>
<dbReference type="GO" id="GO:0004791">
    <property type="term" value="F:thioredoxin-disulfide reductase (NADPH) activity"/>
    <property type="evidence" value="ECO:0007669"/>
    <property type="project" value="UniProtKB-UniRule"/>
</dbReference>
<dbReference type="AlphaFoldDB" id="A0A9D1DRQ4"/>
<reference evidence="10" key="1">
    <citation type="submission" date="2020-10" db="EMBL/GenBank/DDBJ databases">
        <authorList>
            <person name="Gilroy R."/>
        </authorList>
    </citation>
    <scope>NUCLEOTIDE SEQUENCE</scope>
    <source>
        <strain evidence="10">ChiSjej1B19-7085</strain>
    </source>
</reference>
<keyword evidence="6 7" id="KW-0676">Redox-active center</keyword>
<dbReference type="InterPro" id="IPR036188">
    <property type="entry name" value="FAD/NAD-bd_sf"/>
</dbReference>
<dbReference type="InterPro" id="IPR050097">
    <property type="entry name" value="Ferredoxin-NADP_redctase_2"/>
</dbReference>
<dbReference type="GO" id="GO:0019430">
    <property type="term" value="P:removal of superoxide radicals"/>
    <property type="evidence" value="ECO:0007669"/>
    <property type="project" value="UniProtKB-UniRule"/>
</dbReference>
<name>A0A9D1DRQ4_9FIRM</name>
<reference evidence="10" key="2">
    <citation type="journal article" date="2021" name="PeerJ">
        <title>Extensive microbial diversity within the chicken gut microbiome revealed by metagenomics and culture.</title>
        <authorList>
            <person name="Gilroy R."/>
            <person name="Ravi A."/>
            <person name="Getino M."/>
            <person name="Pursley I."/>
            <person name="Horton D.L."/>
            <person name="Alikhan N.F."/>
            <person name="Baker D."/>
            <person name="Gharbi K."/>
            <person name="Hall N."/>
            <person name="Watson M."/>
            <person name="Adriaenssens E.M."/>
            <person name="Foster-Nyarko E."/>
            <person name="Jarju S."/>
            <person name="Secka A."/>
            <person name="Antonio M."/>
            <person name="Oren A."/>
            <person name="Chaudhuri R.R."/>
            <person name="La Ragione R."/>
            <person name="Hildebrand F."/>
            <person name="Pallen M.J."/>
        </authorList>
    </citation>
    <scope>NUCLEOTIDE SEQUENCE</scope>
    <source>
        <strain evidence="10">ChiSjej1B19-7085</strain>
    </source>
</reference>
<evidence type="ECO:0000256" key="5">
    <source>
        <dbReference type="ARBA" id="ARBA00023157"/>
    </source>
</evidence>
<sequence>MTEQNRNYDVIIIGGGPAGYTAALYCARAALRTLVLEKFAPGGQIGIVDHVDNYPGFSEGIDGYTLAAEMQKQAERFGAQTMFGEVTEVSLAGEEKSVLADGIRYTAPAVILATGASPRELGLPKEHALRGRGVSYCATCDGAFFRDKDVAVVGGGNTAATDAVFLSKLCRSVTLIHRRDKMRASANYYDLLTKKENVHFAWDSVTTELLGDQKLSGLRIRNVKTGEEKEIPCEGVFVAVGNNPNTSLFSEVKLTENGYIEAGEDTKTNLPGVFAVGDVREKPLRQVVTAVSDGAVASHMVEEYLEKV</sequence>
<evidence type="ECO:0000313" key="11">
    <source>
        <dbReference type="Proteomes" id="UP000886785"/>
    </source>
</evidence>
<keyword evidence="5" id="KW-1015">Disulfide bond</keyword>
<keyword evidence="3 7" id="KW-0274">FAD</keyword>
<organism evidence="10 11">
    <name type="scientific">Candidatus Gallacutalibacter pullicola</name>
    <dbReference type="NCBI Taxonomy" id="2840830"/>
    <lineage>
        <taxon>Bacteria</taxon>
        <taxon>Bacillati</taxon>
        <taxon>Bacillota</taxon>
        <taxon>Clostridia</taxon>
        <taxon>Eubacteriales</taxon>
        <taxon>Candidatus Gallacutalibacter</taxon>
    </lineage>
</organism>
<evidence type="ECO:0000313" key="10">
    <source>
        <dbReference type="EMBL" id="HIR57762.1"/>
    </source>
</evidence>
<dbReference type="Gene3D" id="3.50.50.60">
    <property type="entry name" value="FAD/NAD(P)-binding domain"/>
    <property type="match status" value="2"/>
</dbReference>
<feature type="domain" description="FAD/NAD(P)-binding" evidence="9">
    <location>
        <begin position="8"/>
        <end position="294"/>
    </location>
</feature>
<protein>
    <recommendedName>
        <fullName evidence="7">Thioredoxin reductase</fullName>
        <ecNumber evidence="7">1.8.1.9</ecNumber>
    </recommendedName>
</protein>
<dbReference type="EMBL" id="DVHF01000102">
    <property type="protein sequence ID" value="HIR57762.1"/>
    <property type="molecule type" value="Genomic_DNA"/>
</dbReference>
<evidence type="ECO:0000256" key="6">
    <source>
        <dbReference type="ARBA" id="ARBA00023284"/>
    </source>
</evidence>
<dbReference type="GO" id="GO:0005737">
    <property type="term" value="C:cytoplasm"/>
    <property type="evidence" value="ECO:0007669"/>
    <property type="project" value="InterPro"/>
</dbReference>
<keyword evidence="4 7" id="KW-0560">Oxidoreductase</keyword>
<dbReference type="Pfam" id="PF07992">
    <property type="entry name" value="Pyr_redox_2"/>
    <property type="match status" value="1"/>
</dbReference>
<comment type="subunit">
    <text evidence="7">Homodimer.</text>
</comment>